<proteinExistence type="predicted"/>
<feature type="domain" description="PARP catalytic" evidence="3">
    <location>
        <begin position="146"/>
        <end position="343"/>
    </location>
</feature>
<organism evidence="4">
    <name type="scientific">Ditylum brightwellii</name>
    <dbReference type="NCBI Taxonomy" id="49249"/>
    <lineage>
        <taxon>Eukaryota</taxon>
        <taxon>Sar</taxon>
        <taxon>Stramenopiles</taxon>
        <taxon>Ochrophyta</taxon>
        <taxon>Bacillariophyta</taxon>
        <taxon>Mediophyceae</taxon>
        <taxon>Lithodesmiophycidae</taxon>
        <taxon>Lithodesmiales</taxon>
        <taxon>Lithodesmiaceae</taxon>
        <taxon>Ditylum</taxon>
    </lineage>
</organism>
<dbReference type="PANTHER" id="PTHR45740">
    <property type="entry name" value="POLY [ADP-RIBOSE] POLYMERASE"/>
    <property type="match status" value="1"/>
</dbReference>
<dbReference type="InterPro" id="IPR012317">
    <property type="entry name" value="Poly(ADP-ribose)pol_cat_dom"/>
</dbReference>
<keyword evidence="1" id="KW-0808">Transferase</keyword>
<dbReference type="Gene3D" id="3.90.228.10">
    <property type="match status" value="1"/>
</dbReference>
<gene>
    <name evidence="4" type="ORF">DBRI1063_LOCUS9819</name>
</gene>
<sequence length="343" mass="38569">MTTSMSKPLFDFPNDPEWAWTPPVIEEQNIIDNQSSSQNAPFQNEKLMSKSSCQWQGEDDVDNRRSGAENNETEGTAMKSRHTQSYKINRASMNYQPVNGGQHFNGGRDHQWEGRRNTDSGSAAVLAEATATPTIANDDDDSIMSMEIDETFDSFAGHFVAVGLSPSSTEWKAIDNQMSETMPSHRITEIARIQNTFLWEYFAFQKERMTKLSGGKEPNSVSVWHGTRGTHPLTICRDKYDGFKMQHSRQGMWGRGIYFAEDAGYSDRYAHMNNDGSRSMILAELLSGEESELCPNPSLIDSPMKPGGEMKYDTVTGTTKGSKVYVVYENGRAYPKYLVTYFA</sequence>
<name>A0A6U3TK47_9STRA</name>
<protein>
    <recommendedName>
        <fullName evidence="1">Poly [ADP-ribose] polymerase</fullName>
        <shortName evidence="1">PARP</shortName>
        <ecNumber evidence="1">2.4.2.-</ecNumber>
    </recommendedName>
</protein>
<dbReference type="Pfam" id="PF00644">
    <property type="entry name" value="PARP"/>
    <property type="match status" value="1"/>
</dbReference>
<feature type="region of interest" description="Disordered" evidence="2">
    <location>
        <begin position="29"/>
        <end position="82"/>
    </location>
</feature>
<dbReference type="GO" id="GO:1990404">
    <property type="term" value="F:NAD+-protein mono-ADP-ribosyltransferase activity"/>
    <property type="evidence" value="ECO:0007669"/>
    <property type="project" value="TreeGrafter"/>
</dbReference>
<keyword evidence="1" id="KW-0328">Glycosyltransferase</keyword>
<dbReference type="PROSITE" id="PS51059">
    <property type="entry name" value="PARP_CATALYTIC"/>
    <property type="match status" value="1"/>
</dbReference>
<dbReference type="InterPro" id="IPR051712">
    <property type="entry name" value="ARTD-AVP"/>
</dbReference>
<evidence type="ECO:0000256" key="2">
    <source>
        <dbReference type="SAM" id="MobiDB-lite"/>
    </source>
</evidence>
<keyword evidence="1" id="KW-0520">NAD</keyword>
<dbReference type="EC" id="2.4.2.-" evidence="1"/>
<accession>A0A6U3TK47</accession>
<evidence type="ECO:0000259" key="3">
    <source>
        <dbReference type="PROSITE" id="PS51059"/>
    </source>
</evidence>
<reference evidence="4" key="1">
    <citation type="submission" date="2021-01" db="EMBL/GenBank/DDBJ databases">
        <authorList>
            <person name="Corre E."/>
            <person name="Pelletier E."/>
            <person name="Niang G."/>
            <person name="Scheremetjew M."/>
            <person name="Finn R."/>
            <person name="Kale V."/>
            <person name="Holt S."/>
            <person name="Cochrane G."/>
            <person name="Meng A."/>
            <person name="Brown T."/>
            <person name="Cohen L."/>
        </authorList>
    </citation>
    <scope>NUCLEOTIDE SEQUENCE</scope>
    <source>
        <strain evidence="4">Pop2</strain>
    </source>
</reference>
<dbReference type="GO" id="GO:0003950">
    <property type="term" value="F:NAD+ poly-ADP-ribosyltransferase activity"/>
    <property type="evidence" value="ECO:0007669"/>
    <property type="project" value="UniProtKB-UniRule"/>
</dbReference>
<dbReference type="GO" id="GO:0005634">
    <property type="term" value="C:nucleus"/>
    <property type="evidence" value="ECO:0007669"/>
    <property type="project" value="TreeGrafter"/>
</dbReference>
<evidence type="ECO:0000256" key="1">
    <source>
        <dbReference type="RuleBase" id="RU362114"/>
    </source>
</evidence>
<dbReference type="EMBL" id="HBGN01015291">
    <property type="protein sequence ID" value="CAD9327670.1"/>
    <property type="molecule type" value="Transcribed_RNA"/>
</dbReference>
<dbReference type="SUPFAM" id="SSF56399">
    <property type="entry name" value="ADP-ribosylation"/>
    <property type="match status" value="1"/>
</dbReference>
<dbReference type="PANTHER" id="PTHR45740:SF2">
    <property type="entry name" value="POLY [ADP-RIBOSE] POLYMERASE"/>
    <property type="match status" value="1"/>
</dbReference>
<dbReference type="AlphaFoldDB" id="A0A6U3TK47"/>
<feature type="compositionally biased region" description="Polar residues" evidence="2">
    <location>
        <begin position="30"/>
        <end position="42"/>
    </location>
</feature>
<evidence type="ECO:0000313" key="4">
    <source>
        <dbReference type="EMBL" id="CAD9327670.1"/>
    </source>
</evidence>